<dbReference type="AlphaFoldDB" id="A0A8T0EYH5"/>
<dbReference type="Proteomes" id="UP000807504">
    <property type="component" value="Unassembled WGS sequence"/>
</dbReference>
<accession>A0A8T0EYH5</accession>
<gene>
    <name evidence="1" type="ORF">HNY73_013049</name>
</gene>
<evidence type="ECO:0000313" key="2">
    <source>
        <dbReference type="Proteomes" id="UP000807504"/>
    </source>
</evidence>
<comment type="caution">
    <text evidence="1">The sequence shown here is derived from an EMBL/GenBank/DDBJ whole genome shotgun (WGS) entry which is preliminary data.</text>
</comment>
<keyword evidence="2" id="KW-1185">Reference proteome</keyword>
<sequence length="142" mass="15697">MEKFLQLKINFGIDGLETSFTHLQARLKWHQPSPSFECPGDLVLIQIDKNATIILATSAYPENQTPEQNIPQIALPFCTPSGPAKRAINRLIALPVPTWPLPGGWNSSERQDGAMKSVLFNSFFMFQGLGILRGCLGETDAK</sequence>
<organism evidence="1 2">
    <name type="scientific">Argiope bruennichi</name>
    <name type="common">Wasp spider</name>
    <name type="synonym">Aranea bruennichi</name>
    <dbReference type="NCBI Taxonomy" id="94029"/>
    <lineage>
        <taxon>Eukaryota</taxon>
        <taxon>Metazoa</taxon>
        <taxon>Ecdysozoa</taxon>
        <taxon>Arthropoda</taxon>
        <taxon>Chelicerata</taxon>
        <taxon>Arachnida</taxon>
        <taxon>Araneae</taxon>
        <taxon>Araneomorphae</taxon>
        <taxon>Entelegynae</taxon>
        <taxon>Araneoidea</taxon>
        <taxon>Araneidae</taxon>
        <taxon>Argiope</taxon>
    </lineage>
</organism>
<name>A0A8T0EYH5_ARGBR</name>
<protein>
    <submittedName>
        <fullName evidence="1">Uncharacterized protein</fullName>
    </submittedName>
</protein>
<proteinExistence type="predicted"/>
<dbReference type="EMBL" id="JABXBU010001863">
    <property type="protein sequence ID" value="KAF8782811.1"/>
    <property type="molecule type" value="Genomic_DNA"/>
</dbReference>
<reference evidence="1" key="2">
    <citation type="submission" date="2020-06" db="EMBL/GenBank/DDBJ databases">
        <authorList>
            <person name="Sheffer M."/>
        </authorList>
    </citation>
    <scope>NUCLEOTIDE SEQUENCE</scope>
</reference>
<reference evidence="1" key="1">
    <citation type="journal article" date="2020" name="bioRxiv">
        <title>Chromosome-level reference genome of the European wasp spider Argiope bruennichi: a resource for studies on range expansion and evolutionary adaptation.</title>
        <authorList>
            <person name="Sheffer M.M."/>
            <person name="Hoppe A."/>
            <person name="Krehenwinkel H."/>
            <person name="Uhl G."/>
            <person name="Kuss A.W."/>
            <person name="Jensen L."/>
            <person name="Jensen C."/>
            <person name="Gillespie R.G."/>
            <person name="Hoff K.J."/>
            <person name="Prost S."/>
        </authorList>
    </citation>
    <scope>NUCLEOTIDE SEQUENCE</scope>
</reference>
<evidence type="ECO:0000313" key="1">
    <source>
        <dbReference type="EMBL" id="KAF8782811.1"/>
    </source>
</evidence>